<evidence type="ECO:0000256" key="3">
    <source>
        <dbReference type="ARBA" id="ARBA00022801"/>
    </source>
</evidence>
<keyword evidence="3 5" id="KW-0378">Hydrolase</keyword>
<keyword evidence="4 5" id="KW-0720">Serine protease</keyword>
<dbReference type="PANTHER" id="PTHR43806">
    <property type="entry name" value="PEPTIDASE S8"/>
    <property type="match status" value="1"/>
</dbReference>
<feature type="region of interest" description="Disordered" evidence="6">
    <location>
        <begin position="335"/>
        <end position="354"/>
    </location>
</feature>
<dbReference type="Gene3D" id="3.40.50.200">
    <property type="entry name" value="Peptidase S8/S53 domain"/>
    <property type="match status" value="1"/>
</dbReference>
<dbReference type="Pfam" id="PF00082">
    <property type="entry name" value="Peptidase_S8"/>
    <property type="match status" value="1"/>
</dbReference>
<dbReference type="InterPro" id="IPR015500">
    <property type="entry name" value="Peptidase_S8_subtilisin-rel"/>
</dbReference>
<dbReference type="RefSeq" id="WP_378133076.1">
    <property type="nucleotide sequence ID" value="NZ_JBHSMI010000023.1"/>
</dbReference>
<reference evidence="9" key="1">
    <citation type="journal article" date="2019" name="Int. J. Syst. Evol. Microbiol.">
        <title>The Global Catalogue of Microorganisms (GCM) 10K type strain sequencing project: providing services to taxonomists for standard genome sequencing and annotation.</title>
        <authorList>
            <consortium name="The Broad Institute Genomics Platform"/>
            <consortium name="The Broad Institute Genome Sequencing Center for Infectious Disease"/>
            <person name="Wu L."/>
            <person name="Ma J."/>
        </authorList>
    </citation>
    <scope>NUCLEOTIDE SEQUENCE [LARGE SCALE GENOMIC DNA]</scope>
    <source>
        <strain evidence="9">CGMCC 1.18575</strain>
    </source>
</reference>
<dbReference type="InterPro" id="IPR050131">
    <property type="entry name" value="Peptidase_S8_subtilisin-like"/>
</dbReference>
<evidence type="ECO:0000313" key="8">
    <source>
        <dbReference type="EMBL" id="MFC5403594.1"/>
    </source>
</evidence>
<comment type="caution">
    <text evidence="8">The sequence shown here is derived from an EMBL/GenBank/DDBJ whole genome shotgun (WGS) entry which is preliminary data.</text>
</comment>
<evidence type="ECO:0000256" key="5">
    <source>
        <dbReference type="PROSITE-ProRule" id="PRU01240"/>
    </source>
</evidence>
<accession>A0ABW0HSR5</accession>
<evidence type="ECO:0000256" key="1">
    <source>
        <dbReference type="ARBA" id="ARBA00011073"/>
    </source>
</evidence>
<evidence type="ECO:0000313" key="9">
    <source>
        <dbReference type="Proteomes" id="UP001596113"/>
    </source>
</evidence>
<protein>
    <submittedName>
        <fullName evidence="8">S8 family serine peptidase</fullName>
    </submittedName>
</protein>
<keyword evidence="9" id="KW-1185">Reference proteome</keyword>
<organism evidence="8 9">
    <name type="scientific">Cohnella soli</name>
    <dbReference type="NCBI Taxonomy" id="425005"/>
    <lineage>
        <taxon>Bacteria</taxon>
        <taxon>Bacillati</taxon>
        <taxon>Bacillota</taxon>
        <taxon>Bacilli</taxon>
        <taxon>Bacillales</taxon>
        <taxon>Paenibacillaceae</taxon>
        <taxon>Cohnella</taxon>
    </lineage>
</organism>
<feature type="domain" description="Peptidase S8/S53" evidence="7">
    <location>
        <begin position="78"/>
        <end position="322"/>
    </location>
</feature>
<dbReference type="PROSITE" id="PS00138">
    <property type="entry name" value="SUBTILASE_SER"/>
    <property type="match status" value="1"/>
</dbReference>
<feature type="active site" description="Charge relay system" evidence="5">
    <location>
        <position position="83"/>
    </location>
</feature>
<sequence length="689" mass="73843">MKNILLAAIVAIPVYVQSEATGAKPTSSAVGVVTASAVVRVQENELQTPAKTSGPAAFLRDIGIPEAWPLLQNDVTATIAIVDTGADYDHPDLKPYLAEGVNLVNPGKSAQDDNGHGTAVAGVIAAIARSGDASSGIARWKGRIVPVKALDEKGSGDEEKLTKGIRYAVDRKADLIVLSLGLRRDASSLRDAVAYAESKGVLLIAASGNDAAAFGSKAAVQYPAAYPTVLSVAGVESGLPVAASTAGAENDIGGAWRVRTTALGGGNIDMEGTSMAAPQVTAVAAMILADHPDWTPVQVREALRGTAVRTSDKEWNPNTGYGMLSASGALRIDDDSLDWREPNDTKSTAKPLPLGKEATGTWSRSGDTDWYTFELPYAGVFGIRSSQARLLLYGPEGLVEPRSATNLQGGLDKQWSAPAGKYWLQALKPIGPAAESEYRLETRFMMNPDASEPNDSAATARTLPARSQKWTGTFHKRGDVDWFTITLPKPGMLKLTVSTDTTRIDPGLWVQPAGGKPILVDDHGDGANEQWLAAEAKAGKYYFRITNAVSSNPEAVIGTYAATLEYITEKEDLYEPNDAPLTSTPIVPDKIYNGLIAVAKDQDWYRFSLNKKTTVDLSIVTIPERMLLNVELRDKKLQILNKWSNSDGKRSLTGRIELPPGAYYVKVTADRFNRSQYYGLKLQLAAKTK</sequence>
<dbReference type="PRINTS" id="PR00723">
    <property type="entry name" value="SUBTILISIN"/>
</dbReference>
<dbReference type="PROSITE" id="PS00137">
    <property type="entry name" value="SUBTILASE_HIS"/>
    <property type="match status" value="1"/>
</dbReference>
<name>A0ABW0HSR5_9BACL</name>
<dbReference type="SUPFAM" id="SSF89260">
    <property type="entry name" value="Collagen-binding domain"/>
    <property type="match status" value="3"/>
</dbReference>
<dbReference type="InterPro" id="IPR022398">
    <property type="entry name" value="Peptidase_S8_His-AS"/>
</dbReference>
<evidence type="ECO:0000256" key="2">
    <source>
        <dbReference type="ARBA" id="ARBA00022670"/>
    </source>
</evidence>
<evidence type="ECO:0000256" key="4">
    <source>
        <dbReference type="ARBA" id="ARBA00022825"/>
    </source>
</evidence>
<dbReference type="EMBL" id="JBHSMI010000023">
    <property type="protein sequence ID" value="MFC5403594.1"/>
    <property type="molecule type" value="Genomic_DNA"/>
</dbReference>
<dbReference type="SUPFAM" id="SSF52743">
    <property type="entry name" value="Subtilisin-like"/>
    <property type="match status" value="1"/>
</dbReference>
<evidence type="ECO:0000259" key="7">
    <source>
        <dbReference type="Pfam" id="PF00082"/>
    </source>
</evidence>
<dbReference type="PROSITE" id="PS51892">
    <property type="entry name" value="SUBTILASE"/>
    <property type="match status" value="1"/>
</dbReference>
<dbReference type="InterPro" id="IPR036852">
    <property type="entry name" value="Peptidase_S8/S53_dom_sf"/>
</dbReference>
<feature type="compositionally biased region" description="Basic and acidic residues" evidence="6">
    <location>
        <begin position="335"/>
        <end position="344"/>
    </location>
</feature>
<dbReference type="InterPro" id="IPR000209">
    <property type="entry name" value="Peptidase_S8/S53_dom"/>
</dbReference>
<comment type="similarity">
    <text evidence="1 5">Belongs to the peptidase S8 family.</text>
</comment>
<keyword evidence="2 5" id="KW-0645">Protease</keyword>
<feature type="active site" description="Charge relay system" evidence="5">
    <location>
        <position position="116"/>
    </location>
</feature>
<dbReference type="Proteomes" id="UP001596113">
    <property type="component" value="Unassembled WGS sequence"/>
</dbReference>
<evidence type="ECO:0000256" key="6">
    <source>
        <dbReference type="SAM" id="MobiDB-lite"/>
    </source>
</evidence>
<dbReference type="Gene3D" id="2.60.120.380">
    <property type="match status" value="3"/>
</dbReference>
<feature type="active site" description="Charge relay system" evidence="5">
    <location>
        <position position="274"/>
    </location>
</feature>
<dbReference type="PANTHER" id="PTHR43806:SF11">
    <property type="entry name" value="CEREVISIN-RELATED"/>
    <property type="match status" value="1"/>
</dbReference>
<gene>
    <name evidence="8" type="ORF">ACFPOF_12700</name>
</gene>
<dbReference type="InterPro" id="IPR023828">
    <property type="entry name" value="Peptidase_S8_Ser-AS"/>
</dbReference>
<proteinExistence type="inferred from homology"/>